<sequence>MDNGTITGTEGTVGSALGGVGVEARLVVKPGYQIKDWTVLDVIGGGFGDVYKVRDVKSNEMGAMKVESGKTMTYSMLAREAKIYKALAQHRLTARHVATMIAYEKATSDRASVSFLVVEFLGPSLRDLRASADKFELSTVLRVGIQTLLGIKCLHDVGYVHRHLKPSCFMLGPGTDADRCRMFFLTDFQLARRFVHKTKNNIGIFREERDPGSIKMCGYLRYVSVSVHNGNEHRCRDDLWSWLYILAELTQRLPWQNVRVDPTYVHALKMVTPDAQLFAKGKDSTNKTFLLNIPEYLRTLHANSKPDYFGIYRRLRNAMNAIGVKWGDPYDWETGGNLTDPFPIDSEFQRYFVHEEFQIVRKGDGKVDQENSLKDDSSPRPTRRASFTRKDASESVELVSFIDVDVTQNSLDTTPTMKTPRKKRDDPDQTPTPPPTPQSGTPKKRRTARDPGKRADKDREEKLKEATSEFMAPTNKGDDKRRGEKGSETLVNKSTKVATAGAGSSGIDASTRRKRVPTPVGGGSSGGKTGGNKKDDSVKTTKRGKRRKGGFCLTVNDQTVEKTRENTRETTSDRESSDESHKGPVKNHSAVPLSGITKVPRSPKRIIRSSNNNKDKEKVVKVSHKKSKSKDVGMRRKPSRK</sequence>
<dbReference type="GO" id="GO:0005524">
    <property type="term" value="F:ATP binding"/>
    <property type="evidence" value="ECO:0007669"/>
    <property type="project" value="InterPro"/>
</dbReference>
<feature type="compositionally biased region" description="Gly residues" evidence="1">
    <location>
        <begin position="520"/>
        <end position="530"/>
    </location>
</feature>
<feature type="region of interest" description="Disordered" evidence="1">
    <location>
        <begin position="363"/>
        <end position="391"/>
    </location>
</feature>
<dbReference type="InterPro" id="IPR050235">
    <property type="entry name" value="CK1_Ser-Thr_kinase"/>
</dbReference>
<organism evidence="3 4">
    <name type="scientific">Panagrellus redivivus</name>
    <name type="common">Microworm</name>
    <dbReference type="NCBI Taxonomy" id="6233"/>
    <lineage>
        <taxon>Eukaryota</taxon>
        <taxon>Metazoa</taxon>
        <taxon>Ecdysozoa</taxon>
        <taxon>Nematoda</taxon>
        <taxon>Chromadorea</taxon>
        <taxon>Rhabditida</taxon>
        <taxon>Tylenchina</taxon>
        <taxon>Panagrolaimomorpha</taxon>
        <taxon>Panagrolaimoidea</taxon>
        <taxon>Panagrolaimidae</taxon>
        <taxon>Panagrellus</taxon>
    </lineage>
</organism>
<feature type="compositionally biased region" description="Basic and acidic residues" evidence="1">
    <location>
        <begin position="559"/>
        <end position="582"/>
    </location>
</feature>
<evidence type="ECO:0000259" key="2">
    <source>
        <dbReference type="PROSITE" id="PS50011"/>
    </source>
</evidence>
<dbReference type="SUPFAM" id="SSF56112">
    <property type="entry name" value="Protein kinase-like (PK-like)"/>
    <property type="match status" value="1"/>
</dbReference>
<dbReference type="GO" id="GO:0004672">
    <property type="term" value="F:protein kinase activity"/>
    <property type="evidence" value="ECO:0007669"/>
    <property type="project" value="InterPro"/>
</dbReference>
<dbReference type="Pfam" id="PF00069">
    <property type="entry name" value="Pkinase"/>
    <property type="match status" value="1"/>
</dbReference>
<dbReference type="InterPro" id="IPR000719">
    <property type="entry name" value="Prot_kinase_dom"/>
</dbReference>
<dbReference type="Proteomes" id="UP000492821">
    <property type="component" value="Unassembled WGS sequence"/>
</dbReference>
<accession>A0A7E4V6Y6</accession>
<dbReference type="AlphaFoldDB" id="A0A7E4V6Y6"/>
<feature type="domain" description="Protein kinase" evidence="2">
    <location>
        <begin position="37"/>
        <end position="309"/>
    </location>
</feature>
<feature type="compositionally biased region" description="Basic and acidic residues" evidence="1">
    <location>
        <begin position="448"/>
        <end position="467"/>
    </location>
</feature>
<feature type="region of interest" description="Disordered" evidence="1">
    <location>
        <begin position="410"/>
        <end position="641"/>
    </location>
</feature>
<feature type="compositionally biased region" description="Basic residues" evidence="1">
    <location>
        <begin position="540"/>
        <end position="549"/>
    </location>
</feature>
<evidence type="ECO:0000313" key="4">
    <source>
        <dbReference type="WBParaSite" id="Pan_g1684.t1"/>
    </source>
</evidence>
<feature type="compositionally biased region" description="Basic and acidic residues" evidence="1">
    <location>
        <begin position="476"/>
        <end position="487"/>
    </location>
</feature>
<reference evidence="4" key="2">
    <citation type="submission" date="2020-10" db="UniProtKB">
        <authorList>
            <consortium name="WormBaseParasite"/>
        </authorList>
    </citation>
    <scope>IDENTIFICATION</scope>
</reference>
<keyword evidence="3" id="KW-1185">Reference proteome</keyword>
<dbReference type="SMART" id="SM00220">
    <property type="entry name" value="S_TKc"/>
    <property type="match status" value="1"/>
</dbReference>
<evidence type="ECO:0000256" key="1">
    <source>
        <dbReference type="SAM" id="MobiDB-lite"/>
    </source>
</evidence>
<dbReference type="InterPro" id="IPR011009">
    <property type="entry name" value="Kinase-like_dom_sf"/>
</dbReference>
<reference evidence="3" key="1">
    <citation type="journal article" date="2013" name="Genetics">
        <title>The draft genome and transcriptome of Panagrellus redivivus are shaped by the harsh demands of a free-living lifestyle.</title>
        <authorList>
            <person name="Srinivasan J."/>
            <person name="Dillman A.R."/>
            <person name="Macchietto M.G."/>
            <person name="Heikkinen L."/>
            <person name="Lakso M."/>
            <person name="Fracchia K.M."/>
            <person name="Antoshechkin I."/>
            <person name="Mortazavi A."/>
            <person name="Wong G."/>
            <person name="Sternberg P.W."/>
        </authorList>
    </citation>
    <scope>NUCLEOTIDE SEQUENCE [LARGE SCALE GENOMIC DNA]</scope>
    <source>
        <strain evidence="3">MT8872</strain>
    </source>
</reference>
<proteinExistence type="predicted"/>
<dbReference type="PROSITE" id="PS50011">
    <property type="entry name" value="PROTEIN_KINASE_DOM"/>
    <property type="match status" value="1"/>
</dbReference>
<dbReference type="Gene3D" id="1.10.510.10">
    <property type="entry name" value="Transferase(Phosphotransferase) domain 1"/>
    <property type="match status" value="1"/>
</dbReference>
<feature type="compositionally biased region" description="Basic and acidic residues" evidence="1">
    <location>
        <begin position="363"/>
        <end position="378"/>
    </location>
</feature>
<dbReference type="PANTHER" id="PTHR11909">
    <property type="entry name" value="CASEIN KINASE-RELATED"/>
    <property type="match status" value="1"/>
</dbReference>
<name>A0A7E4V6Y6_PANRE</name>
<dbReference type="WBParaSite" id="Pan_g1684.t1">
    <property type="protein sequence ID" value="Pan_g1684.t1"/>
    <property type="gene ID" value="Pan_g1684"/>
</dbReference>
<protein>
    <submittedName>
        <fullName evidence="4">Protein kinase domain-containing protein</fullName>
    </submittedName>
</protein>
<evidence type="ECO:0000313" key="3">
    <source>
        <dbReference type="Proteomes" id="UP000492821"/>
    </source>
</evidence>